<sequence>METHVDSTPRICYALYEYTGVADHELSFSRGDTFIVLDTGATDWWYVQRNDTLKETGYVPITYVCLNELSDGAVEDGLSQAYCSPIDVNHHESNDDLDSNSNSYGTADASSDASIDASSCDASSVNQEEIVRDIIMQQKIRRKKSRANLDRHRRKLIEPDTPPSNTNHLPRGFCLSTLSKNLYSGQLRDFLSPELDSSGISFVDLHLDSKNKIREVIPKCNFVLSILDARHVPEGLNNLHICGRHVRMALFDKANILSNIHTIPAIVSETDATWRFSSKSSLLFPKDNENTCFVRTNIVDVNTCILFELCVLMKNINTKKTTQSKNKLPEFLEVSCGWGLIPLVSVDGILEENKTYDITLHGGSPFQKSTDFDESPTKKGLLSGLIFQTKAPRIRIKLWKIPKKIIRKLNHLPQVIIGQLSACTVFSLYRHIQARELVVPLRVQGLQLNTIFQPVLQILPLILEQQDVLDALVLAWNQQEKLLKRSKKLSFTKMLKHFGDTVLGFWTILSTCDIPEYRAGDLDSLKIREKYIKRLQIVGPTEYWRANSTEMSFKAFDIEELVFMV</sequence>
<keyword evidence="1 2" id="KW-0728">SH3 domain</keyword>
<comment type="caution">
    <text evidence="5">The sequence shown here is derived from an EMBL/GenBank/DDBJ whole genome shotgun (WGS) entry which is preliminary data.</text>
</comment>
<dbReference type="PANTHER" id="PTHR15176:SF1">
    <property type="entry name" value="NEPHROCYSTIN-1"/>
    <property type="match status" value="1"/>
</dbReference>
<keyword evidence="6" id="KW-1185">Reference proteome</keyword>
<dbReference type="PANTHER" id="PTHR15176">
    <property type="entry name" value="NEPHROCYSTIN"/>
    <property type="match status" value="1"/>
</dbReference>
<dbReference type="InterPro" id="IPR001452">
    <property type="entry name" value="SH3_domain"/>
</dbReference>
<feature type="compositionally biased region" description="Low complexity" evidence="3">
    <location>
        <begin position="99"/>
        <end position="120"/>
    </location>
</feature>
<dbReference type="InterPro" id="IPR036028">
    <property type="entry name" value="SH3-like_dom_sf"/>
</dbReference>
<evidence type="ECO:0000256" key="2">
    <source>
        <dbReference type="PROSITE-ProRule" id="PRU00192"/>
    </source>
</evidence>
<dbReference type="CDD" id="cd00174">
    <property type="entry name" value="SH3"/>
    <property type="match status" value="1"/>
</dbReference>
<evidence type="ECO:0000313" key="6">
    <source>
        <dbReference type="Proteomes" id="UP001648503"/>
    </source>
</evidence>
<dbReference type="EMBL" id="JAFCIX010000573">
    <property type="protein sequence ID" value="KAH6586465.1"/>
    <property type="molecule type" value="Genomic_DNA"/>
</dbReference>
<dbReference type="Gene3D" id="2.30.30.40">
    <property type="entry name" value="SH3 Domains"/>
    <property type="match status" value="1"/>
</dbReference>
<dbReference type="SMART" id="SM00326">
    <property type="entry name" value="SH3"/>
    <property type="match status" value="1"/>
</dbReference>
<feature type="region of interest" description="Disordered" evidence="3">
    <location>
        <begin position="93"/>
        <end position="120"/>
    </location>
</feature>
<evidence type="ECO:0000259" key="4">
    <source>
        <dbReference type="PROSITE" id="PS50002"/>
    </source>
</evidence>
<dbReference type="SUPFAM" id="SSF50044">
    <property type="entry name" value="SH3-domain"/>
    <property type="match status" value="1"/>
</dbReference>
<dbReference type="Proteomes" id="UP001648503">
    <property type="component" value="Unassembled WGS sequence"/>
</dbReference>
<feature type="domain" description="SH3" evidence="4">
    <location>
        <begin position="7"/>
        <end position="69"/>
    </location>
</feature>
<gene>
    <name evidence="5" type="ORF">BASA50_000420</name>
</gene>
<protein>
    <recommendedName>
        <fullName evidence="4">SH3 domain-containing protein</fullName>
    </recommendedName>
</protein>
<dbReference type="PROSITE" id="PS50002">
    <property type="entry name" value="SH3"/>
    <property type="match status" value="1"/>
</dbReference>
<dbReference type="Pfam" id="PF00018">
    <property type="entry name" value="SH3_1"/>
    <property type="match status" value="1"/>
</dbReference>
<proteinExistence type="predicted"/>
<evidence type="ECO:0000313" key="5">
    <source>
        <dbReference type="EMBL" id="KAH6586465.1"/>
    </source>
</evidence>
<name>A0ABQ8ETS3_9FUNG</name>
<reference evidence="5 6" key="1">
    <citation type="submission" date="2021-02" db="EMBL/GenBank/DDBJ databases">
        <title>Variation within the Batrachochytrium salamandrivorans European outbreak.</title>
        <authorList>
            <person name="Kelly M."/>
            <person name="Pasmans F."/>
            <person name="Shea T.P."/>
            <person name="Munoz J.F."/>
            <person name="Carranza S."/>
            <person name="Cuomo C.A."/>
            <person name="Martel A."/>
        </authorList>
    </citation>
    <scope>NUCLEOTIDE SEQUENCE [LARGE SCALE GENOMIC DNA]</scope>
    <source>
        <strain evidence="5 6">AMFP18/2</strain>
    </source>
</reference>
<evidence type="ECO:0000256" key="1">
    <source>
        <dbReference type="ARBA" id="ARBA00022443"/>
    </source>
</evidence>
<accession>A0ABQ8ETS3</accession>
<dbReference type="InterPro" id="IPR039687">
    <property type="entry name" value="NPHP1"/>
</dbReference>
<evidence type="ECO:0000256" key="3">
    <source>
        <dbReference type="SAM" id="MobiDB-lite"/>
    </source>
</evidence>
<organism evidence="5 6">
    <name type="scientific">Batrachochytrium salamandrivorans</name>
    <dbReference type="NCBI Taxonomy" id="1357716"/>
    <lineage>
        <taxon>Eukaryota</taxon>
        <taxon>Fungi</taxon>
        <taxon>Fungi incertae sedis</taxon>
        <taxon>Chytridiomycota</taxon>
        <taxon>Chytridiomycota incertae sedis</taxon>
        <taxon>Chytridiomycetes</taxon>
        <taxon>Rhizophydiales</taxon>
        <taxon>Rhizophydiales incertae sedis</taxon>
        <taxon>Batrachochytrium</taxon>
    </lineage>
</organism>